<proteinExistence type="predicted"/>
<accession>A0A1A9UWY9</accession>
<evidence type="ECO:0000313" key="1">
    <source>
        <dbReference type="EnsemblMetazoa" id="GAUT018502-PA"/>
    </source>
</evidence>
<protein>
    <submittedName>
        <fullName evidence="1">Uncharacterized protein</fullName>
    </submittedName>
</protein>
<dbReference type="AlphaFoldDB" id="A0A1A9UWY9"/>
<dbReference type="VEuPathDB" id="VectorBase:GAUT018502"/>
<reference evidence="1" key="1">
    <citation type="submission" date="2020-05" db="UniProtKB">
        <authorList>
            <consortium name="EnsemblMetazoa"/>
        </authorList>
    </citation>
    <scope>IDENTIFICATION</scope>
    <source>
        <strain evidence="1">TTRI</strain>
    </source>
</reference>
<dbReference type="EnsemblMetazoa" id="GAUT018502-RA">
    <property type="protein sequence ID" value="GAUT018502-PA"/>
    <property type="gene ID" value="GAUT018502"/>
</dbReference>
<evidence type="ECO:0000313" key="2">
    <source>
        <dbReference type="Proteomes" id="UP000078200"/>
    </source>
</evidence>
<name>A0A1A9UWY9_GLOAU</name>
<organism evidence="1 2">
    <name type="scientific">Glossina austeni</name>
    <name type="common">Savannah tsetse fly</name>
    <dbReference type="NCBI Taxonomy" id="7395"/>
    <lineage>
        <taxon>Eukaryota</taxon>
        <taxon>Metazoa</taxon>
        <taxon>Ecdysozoa</taxon>
        <taxon>Arthropoda</taxon>
        <taxon>Hexapoda</taxon>
        <taxon>Insecta</taxon>
        <taxon>Pterygota</taxon>
        <taxon>Neoptera</taxon>
        <taxon>Endopterygota</taxon>
        <taxon>Diptera</taxon>
        <taxon>Brachycera</taxon>
        <taxon>Muscomorpha</taxon>
        <taxon>Hippoboscoidea</taxon>
        <taxon>Glossinidae</taxon>
        <taxon>Glossina</taxon>
    </lineage>
</organism>
<sequence>MNIYVINLVGAPLIYHIEKCNNTVNSSSNLVFQLWICLLTISSTSITYRETIIEQSNVAHGSRDMVPCDIELTILTTITFYLVQVIEKLLSAECTIVQHFPKPCNAHTPVVIVHESLLLINPTYDT</sequence>
<dbReference type="Proteomes" id="UP000078200">
    <property type="component" value="Unassembled WGS sequence"/>
</dbReference>
<keyword evidence="2" id="KW-1185">Reference proteome</keyword>